<reference evidence="1" key="1">
    <citation type="submission" date="2020-03" db="EMBL/GenBank/DDBJ databases">
        <authorList>
            <person name="Weist P."/>
        </authorList>
    </citation>
    <scope>NUCLEOTIDE SEQUENCE</scope>
</reference>
<evidence type="ECO:0000313" key="2">
    <source>
        <dbReference type="Proteomes" id="UP001153269"/>
    </source>
</evidence>
<dbReference type="AlphaFoldDB" id="A0A9N7UXY3"/>
<evidence type="ECO:0000313" key="1">
    <source>
        <dbReference type="EMBL" id="CAB1439385.1"/>
    </source>
</evidence>
<organism evidence="1 2">
    <name type="scientific">Pleuronectes platessa</name>
    <name type="common">European plaice</name>
    <dbReference type="NCBI Taxonomy" id="8262"/>
    <lineage>
        <taxon>Eukaryota</taxon>
        <taxon>Metazoa</taxon>
        <taxon>Chordata</taxon>
        <taxon>Craniata</taxon>
        <taxon>Vertebrata</taxon>
        <taxon>Euteleostomi</taxon>
        <taxon>Actinopterygii</taxon>
        <taxon>Neopterygii</taxon>
        <taxon>Teleostei</taxon>
        <taxon>Neoteleostei</taxon>
        <taxon>Acanthomorphata</taxon>
        <taxon>Carangaria</taxon>
        <taxon>Pleuronectiformes</taxon>
        <taxon>Pleuronectoidei</taxon>
        <taxon>Pleuronectidae</taxon>
        <taxon>Pleuronectes</taxon>
    </lineage>
</organism>
<keyword evidence="2" id="KW-1185">Reference proteome</keyword>
<proteinExistence type="predicted"/>
<dbReference type="EMBL" id="CADEAL010002274">
    <property type="protein sequence ID" value="CAB1439385.1"/>
    <property type="molecule type" value="Genomic_DNA"/>
</dbReference>
<gene>
    <name evidence="1" type="ORF">PLEPLA_LOCUS27183</name>
</gene>
<accession>A0A9N7UXY3</accession>
<feature type="non-terminal residue" evidence="1">
    <location>
        <position position="1"/>
    </location>
</feature>
<dbReference type="Proteomes" id="UP001153269">
    <property type="component" value="Unassembled WGS sequence"/>
</dbReference>
<protein>
    <submittedName>
        <fullName evidence="1">Uncharacterized protein</fullName>
    </submittedName>
</protein>
<name>A0A9N7UXY3_PLEPL</name>
<comment type="caution">
    <text evidence="1">The sequence shown here is derived from an EMBL/GenBank/DDBJ whole genome shotgun (WGS) entry which is preliminary data.</text>
</comment>
<sequence length="56" mass="6142">MLRALYEATSTVSNLRAVYTLGRDKEGPSLLPSRLTPVGDAPDHPLRLLLLLLLLT</sequence>